<comment type="subcellular location">
    <subcellularLocation>
        <location evidence="1">Cell inner membrane</location>
    </subcellularLocation>
</comment>
<dbReference type="InterPro" id="IPR007498">
    <property type="entry name" value="PqiA-like"/>
</dbReference>
<keyword evidence="6 7" id="KW-0472">Membrane</keyword>
<gene>
    <name evidence="8" type="ORF">JTBM06_V1_40025</name>
</gene>
<keyword evidence="2" id="KW-1003">Cell membrane</keyword>
<evidence type="ECO:0000256" key="5">
    <source>
        <dbReference type="ARBA" id="ARBA00022989"/>
    </source>
</evidence>
<dbReference type="PANTHER" id="PTHR30462:SF3">
    <property type="entry name" value="INTERMEMBRANE TRANSPORT PROTEIN PQIA"/>
    <property type="match status" value="1"/>
</dbReference>
<dbReference type="GO" id="GO:0005886">
    <property type="term" value="C:plasma membrane"/>
    <property type="evidence" value="ECO:0007669"/>
    <property type="project" value="UniProtKB-SubCell"/>
</dbReference>
<organism evidence="8">
    <name type="scientific">uncultured Woeseiaceae bacterium</name>
    <dbReference type="NCBI Taxonomy" id="1983305"/>
    <lineage>
        <taxon>Bacteria</taxon>
        <taxon>Pseudomonadati</taxon>
        <taxon>Pseudomonadota</taxon>
        <taxon>Gammaproteobacteria</taxon>
        <taxon>Woeseiales</taxon>
        <taxon>Woeseiaceae</taxon>
        <taxon>environmental samples</taxon>
    </lineage>
</organism>
<evidence type="ECO:0000256" key="7">
    <source>
        <dbReference type="SAM" id="Phobius"/>
    </source>
</evidence>
<dbReference type="InterPro" id="IPR051800">
    <property type="entry name" value="PqiA-PqiB_transport"/>
</dbReference>
<feature type="transmembrane region" description="Helical" evidence="7">
    <location>
        <begin position="174"/>
        <end position="193"/>
    </location>
</feature>
<keyword evidence="4 7" id="KW-0812">Transmembrane</keyword>
<dbReference type="PANTHER" id="PTHR30462">
    <property type="entry name" value="INTERMEMBRANE TRANSPORT PROTEIN PQIB-RELATED"/>
    <property type="match status" value="1"/>
</dbReference>
<dbReference type="EMBL" id="LR633967">
    <property type="protein sequence ID" value="VUX55548.1"/>
    <property type="molecule type" value="Genomic_DNA"/>
</dbReference>
<accession>A0A7D9H5Q2</accession>
<keyword evidence="3" id="KW-0997">Cell inner membrane</keyword>
<reference evidence="8" key="1">
    <citation type="submission" date="2019-07" db="EMBL/GenBank/DDBJ databases">
        <authorList>
            <person name="Weber M."/>
            <person name="Kostadinov I."/>
            <person name="Kostadinov D I."/>
        </authorList>
    </citation>
    <scope>NUCLEOTIDE SEQUENCE</scope>
    <source>
        <strain evidence="8">Gfbio:sag-sample-m06:053724c1-46a9-4a36-b237-ea2bf867836b</strain>
    </source>
</reference>
<evidence type="ECO:0000313" key="8">
    <source>
        <dbReference type="EMBL" id="VUX55548.1"/>
    </source>
</evidence>
<proteinExistence type="predicted"/>
<dbReference type="AlphaFoldDB" id="A0A7D9H5Q2"/>
<sequence length="208" mass="22622">MTEHAASSALAHGLQGCSICTSVGPVEETRCECCGAKLHAGWDESIQKTWAWLITSAILYFPANFLPITYNRFLGKESESTILGGAVTLWEHGDKPIAVVIFVASVLVPLGKMMVLAWMCLSVQTGSNFALAQKTKLYRVTEFVGRWSMIDVFVVAILVALIQLGNIMTVRPGVAAVAFAGMVVTTMLASLSFDPRLLWALDDEDHKK</sequence>
<feature type="transmembrane region" description="Helical" evidence="7">
    <location>
        <begin position="50"/>
        <end position="70"/>
    </location>
</feature>
<evidence type="ECO:0000256" key="6">
    <source>
        <dbReference type="ARBA" id="ARBA00023136"/>
    </source>
</evidence>
<evidence type="ECO:0000256" key="4">
    <source>
        <dbReference type="ARBA" id="ARBA00022692"/>
    </source>
</evidence>
<evidence type="ECO:0000256" key="2">
    <source>
        <dbReference type="ARBA" id="ARBA00022475"/>
    </source>
</evidence>
<evidence type="ECO:0000256" key="1">
    <source>
        <dbReference type="ARBA" id="ARBA00004533"/>
    </source>
</evidence>
<dbReference type="Pfam" id="PF04403">
    <property type="entry name" value="PqiA"/>
    <property type="match status" value="1"/>
</dbReference>
<protein>
    <submittedName>
        <fullName evidence="8">Paraquat-inducible membrane protein A</fullName>
    </submittedName>
</protein>
<keyword evidence="5 7" id="KW-1133">Transmembrane helix</keyword>
<evidence type="ECO:0000256" key="3">
    <source>
        <dbReference type="ARBA" id="ARBA00022519"/>
    </source>
</evidence>
<feature type="transmembrane region" description="Helical" evidence="7">
    <location>
        <begin position="97"/>
        <end position="124"/>
    </location>
</feature>
<name>A0A7D9H5Q2_9GAMM</name>
<feature type="transmembrane region" description="Helical" evidence="7">
    <location>
        <begin position="144"/>
        <end position="162"/>
    </location>
</feature>